<keyword evidence="8" id="KW-0325">Glycoprotein</keyword>
<evidence type="ECO:0000259" key="12">
    <source>
        <dbReference type="PROSITE" id="PS50850"/>
    </source>
</evidence>
<feature type="transmembrane region" description="Helical" evidence="11">
    <location>
        <begin position="104"/>
        <end position="126"/>
    </location>
</feature>
<name>A0A4T0FUZ6_9BASI</name>
<sequence>MTATTIQDRRTRYTILAISSYLLLVVGWTDALFGSLIEPLTEWYGYTERVVSLAFLFYVAGSITSSYLSSICIQKLGIKWFIISFTALYLAGALIDAFRPVFPAYVAGVYLMGVGTGSMQTTATVVMSHFESGPLMSLVYSNMALGSVISPFVIGAFLQHDIDWRHNFWIIIGFSAILIVLSWFVFRNYQTHDTSTDDQTFRDKLKILMPSGKLWIGLLAETGLLVCMDSTTQWLAPYLSAHKGLKDGIPQYVLTSLWGGILLGRLSLAHVSAKIGKRRSSVATYIILCALMAGLWQVQAIAGIVVLTLLIGFFFGPLMPNTLSVAVECWPRELKNAATSIVMATSLFGSLLGPFCLSQAADATSLKIFPPVIIVECFITAIIVSFTFITRPKVPVLQGDDVKSPTRSLTSTEIGSDTNSKNQEEPMTYEKLRNEPTNYLESERFEMSANPNDWGARNWQNEDDDYLHNPTTKDSSKASTGSVFTVRGFINLGFLSLVITALLMLFAGYPIYDEFKPITHTPNGQYAKFNSTGQIEWTKPDRHLIDPETPEEAYTRSKGFGDDQREYKLVFSDEFNEDGRTFNEGDDPYWEAQDMHYWGTNNLEWYSPRQAMTSGGSLVLTLSNSEPGTDNFTAHNLDYAGAMVHSWNKFCFTGGYVAARVTLPGRSDVWGLWPGFWTMGNLGRAGYGASLEGMWPYSYDACDVGTLQNQTLGDYPEAAYMQGGDPDTAALSFSAPQRLSRCTCMNEDHPGPKHSDGTFKGRAAFEIDVFEAQVSQEGSTDGLTGGTGTNSMSGQFCPFDLEYKWNHDHMYLAHNLTLSPNDKFDMLNTYQGGNQQMSTSVVVKNNQRAYERSGGEFSTYGAQITPGKGHDASIGWVVDDELRWQVFGDAVGANERVAISERFITDEPMYILLQLGISYNFGAISQQIFDDAWPYHMYVDWVRVYQPTDNINIGCDPPDMPTAAYINKHNEAYTNANLTTWDQYMEHAPDLAKPVKNALMHQNDADCQVPLSIVTDQNLIGREETDEKKRNNWN</sequence>
<dbReference type="GO" id="GO:0031505">
    <property type="term" value="P:fungal-type cell wall organization"/>
    <property type="evidence" value="ECO:0007669"/>
    <property type="project" value="TreeGrafter"/>
</dbReference>
<feature type="transmembrane region" description="Helical" evidence="11">
    <location>
        <begin position="336"/>
        <end position="357"/>
    </location>
</feature>
<evidence type="ECO:0000256" key="3">
    <source>
        <dbReference type="ARBA" id="ARBA00010962"/>
    </source>
</evidence>
<keyword evidence="6 11" id="KW-1133">Transmembrane helix</keyword>
<evidence type="ECO:0000256" key="11">
    <source>
        <dbReference type="SAM" id="Phobius"/>
    </source>
</evidence>
<dbReference type="EMBL" id="SPNW01000008">
    <property type="protein sequence ID" value="TIA92190.1"/>
    <property type="molecule type" value="Genomic_DNA"/>
</dbReference>
<protein>
    <recommendedName>
        <fullName evidence="16">GH16 domain-containing protein</fullName>
    </recommendedName>
</protein>
<proteinExistence type="inferred from homology"/>
<evidence type="ECO:0008006" key="16">
    <source>
        <dbReference type="Google" id="ProtNLM"/>
    </source>
</evidence>
<feature type="transmembrane region" description="Helical" evidence="11">
    <location>
        <begin position="80"/>
        <end position="98"/>
    </location>
</feature>
<evidence type="ECO:0000256" key="5">
    <source>
        <dbReference type="ARBA" id="ARBA00022968"/>
    </source>
</evidence>
<dbReference type="AlphaFoldDB" id="A0A4T0FUZ6"/>
<gene>
    <name evidence="14" type="ORF">E3P99_00771</name>
</gene>
<evidence type="ECO:0000256" key="7">
    <source>
        <dbReference type="ARBA" id="ARBA00023136"/>
    </source>
</evidence>
<keyword evidence="4 11" id="KW-0812">Transmembrane</keyword>
<dbReference type="Pfam" id="PF03935">
    <property type="entry name" value="SKN1_KRE6_Sbg1"/>
    <property type="match status" value="1"/>
</dbReference>
<dbReference type="PROSITE" id="PS51762">
    <property type="entry name" value="GH16_2"/>
    <property type="match status" value="1"/>
</dbReference>
<comment type="similarity">
    <text evidence="3">Belongs to the SKN1/KRE6 family.</text>
</comment>
<evidence type="ECO:0000256" key="8">
    <source>
        <dbReference type="ARBA" id="ARBA00023180"/>
    </source>
</evidence>
<dbReference type="InterPro" id="IPR011701">
    <property type="entry name" value="MFS"/>
</dbReference>
<keyword evidence="9" id="KW-0961">Cell wall biogenesis/degradation</keyword>
<dbReference type="PANTHER" id="PTHR31361:SF1">
    <property type="entry name" value="BETA-GLUCAN SYNTHESIS-ASSOCIATED PROTEIN KRE6-RELATED"/>
    <property type="match status" value="1"/>
</dbReference>
<keyword evidence="15" id="KW-1185">Reference proteome</keyword>
<dbReference type="GO" id="GO:0015926">
    <property type="term" value="F:glucosidase activity"/>
    <property type="evidence" value="ECO:0007669"/>
    <property type="project" value="TreeGrafter"/>
</dbReference>
<evidence type="ECO:0000256" key="4">
    <source>
        <dbReference type="ARBA" id="ARBA00022692"/>
    </source>
</evidence>
<feature type="compositionally biased region" description="Polar residues" evidence="10">
    <location>
        <begin position="405"/>
        <end position="421"/>
    </location>
</feature>
<dbReference type="SUPFAM" id="SSF49899">
    <property type="entry name" value="Concanavalin A-like lectins/glucanases"/>
    <property type="match status" value="1"/>
</dbReference>
<feature type="transmembrane region" description="Helical" evidence="11">
    <location>
        <begin position="138"/>
        <end position="160"/>
    </location>
</feature>
<dbReference type="InterPro" id="IPR013320">
    <property type="entry name" value="ConA-like_dom_sf"/>
</dbReference>
<dbReference type="InterPro" id="IPR020846">
    <property type="entry name" value="MFS_dom"/>
</dbReference>
<dbReference type="PANTHER" id="PTHR31361">
    <property type="entry name" value="BETA-GLUCAN SYNTHESIS-ASSOCIATED PROTEIN KRE6-RELATED"/>
    <property type="match status" value="1"/>
</dbReference>
<dbReference type="SUPFAM" id="SSF103473">
    <property type="entry name" value="MFS general substrate transporter"/>
    <property type="match status" value="1"/>
</dbReference>
<dbReference type="OrthoDB" id="412647at2759"/>
<comment type="subcellular location">
    <subcellularLocation>
        <location evidence="1">Membrane</location>
        <topology evidence="1">Multi-pass membrane protein</topology>
    </subcellularLocation>
    <subcellularLocation>
        <location evidence="2">Membrane</location>
        <topology evidence="2">Single-pass type II membrane protein</topology>
    </subcellularLocation>
</comment>
<feature type="transmembrane region" description="Helical" evidence="11">
    <location>
        <begin position="285"/>
        <end position="316"/>
    </location>
</feature>
<organism evidence="14 15">
    <name type="scientific">Wallemia hederae</name>
    <dbReference type="NCBI Taxonomy" id="1540922"/>
    <lineage>
        <taxon>Eukaryota</taxon>
        <taxon>Fungi</taxon>
        <taxon>Dikarya</taxon>
        <taxon>Basidiomycota</taxon>
        <taxon>Wallemiomycotina</taxon>
        <taxon>Wallemiomycetes</taxon>
        <taxon>Wallemiales</taxon>
        <taxon>Wallemiaceae</taxon>
        <taxon>Wallemia</taxon>
    </lineage>
</organism>
<evidence type="ECO:0000256" key="10">
    <source>
        <dbReference type="SAM" id="MobiDB-lite"/>
    </source>
</evidence>
<evidence type="ECO:0000313" key="15">
    <source>
        <dbReference type="Proteomes" id="UP000310189"/>
    </source>
</evidence>
<dbReference type="InterPro" id="IPR036259">
    <property type="entry name" value="MFS_trans_sf"/>
</dbReference>
<dbReference type="GO" id="GO:0022857">
    <property type="term" value="F:transmembrane transporter activity"/>
    <property type="evidence" value="ECO:0007669"/>
    <property type="project" value="InterPro"/>
</dbReference>
<dbReference type="InterPro" id="IPR000757">
    <property type="entry name" value="Beta-glucanase-like"/>
</dbReference>
<feature type="transmembrane region" description="Helical" evidence="11">
    <location>
        <begin position="12"/>
        <end position="37"/>
    </location>
</feature>
<evidence type="ECO:0000256" key="9">
    <source>
        <dbReference type="ARBA" id="ARBA00023316"/>
    </source>
</evidence>
<dbReference type="GO" id="GO:0005789">
    <property type="term" value="C:endoplasmic reticulum membrane"/>
    <property type="evidence" value="ECO:0007669"/>
    <property type="project" value="TreeGrafter"/>
</dbReference>
<evidence type="ECO:0000256" key="6">
    <source>
        <dbReference type="ARBA" id="ARBA00022989"/>
    </source>
</evidence>
<keyword evidence="5" id="KW-0735">Signal-anchor</keyword>
<feature type="transmembrane region" description="Helical" evidence="11">
    <location>
        <begin position="489"/>
        <end position="512"/>
    </location>
</feature>
<dbReference type="Pfam" id="PF07690">
    <property type="entry name" value="MFS_1"/>
    <property type="match status" value="1"/>
</dbReference>
<dbReference type="PROSITE" id="PS50850">
    <property type="entry name" value="MFS"/>
    <property type="match status" value="1"/>
</dbReference>
<dbReference type="Gene3D" id="2.60.120.200">
    <property type="match status" value="2"/>
</dbReference>
<keyword evidence="7 11" id="KW-0472">Membrane</keyword>
<dbReference type="GO" id="GO:0005886">
    <property type="term" value="C:plasma membrane"/>
    <property type="evidence" value="ECO:0007669"/>
    <property type="project" value="TreeGrafter"/>
</dbReference>
<feature type="domain" description="GH16" evidence="13">
    <location>
        <begin position="535"/>
        <end position="950"/>
    </location>
</feature>
<evidence type="ECO:0000313" key="14">
    <source>
        <dbReference type="EMBL" id="TIA92190.1"/>
    </source>
</evidence>
<feature type="transmembrane region" description="Helical" evidence="11">
    <location>
        <begin position="214"/>
        <end position="236"/>
    </location>
</feature>
<feature type="transmembrane region" description="Helical" evidence="11">
    <location>
        <begin position="256"/>
        <end position="273"/>
    </location>
</feature>
<accession>A0A4T0FUZ6</accession>
<dbReference type="InterPro" id="IPR005629">
    <property type="entry name" value="Skn1/Kre6/Sbg1"/>
</dbReference>
<evidence type="ECO:0000256" key="2">
    <source>
        <dbReference type="ARBA" id="ARBA00004606"/>
    </source>
</evidence>
<feature type="transmembrane region" description="Helical" evidence="11">
    <location>
        <begin position="49"/>
        <end position="68"/>
    </location>
</feature>
<feature type="transmembrane region" description="Helical" evidence="11">
    <location>
        <begin position="369"/>
        <end position="389"/>
    </location>
</feature>
<evidence type="ECO:0000259" key="13">
    <source>
        <dbReference type="PROSITE" id="PS51762"/>
    </source>
</evidence>
<evidence type="ECO:0000256" key="1">
    <source>
        <dbReference type="ARBA" id="ARBA00004141"/>
    </source>
</evidence>
<feature type="domain" description="Major facilitator superfamily (MFS) profile" evidence="12">
    <location>
        <begin position="15"/>
        <end position="393"/>
    </location>
</feature>
<reference evidence="14 15" key="1">
    <citation type="submission" date="2019-03" db="EMBL/GenBank/DDBJ databases">
        <title>Sequencing 23 genomes of Wallemia ichthyophaga.</title>
        <authorList>
            <person name="Gostincar C."/>
        </authorList>
    </citation>
    <scope>NUCLEOTIDE SEQUENCE [LARGE SCALE GENOMIC DNA]</scope>
    <source>
        <strain evidence="14 15">EXF-5753</strain>
    </source>
</reference>
<dbReference type="GO" id="GO:0006078">
    <property type="term" value="P:(1-&gt;6)-beta-D-glucan biosynthetic process"/>
    <property type="evidence" value="ECO:0007669"/>
    <property type="project" value="TreeGrafter"/>
</dbReference>
<feature type="transmembrane region" description="Helical" evidence="11">
    <location>
        <begin position="166"/>
        <end position="186"/>
    </location>
</feature>
<comment type="caution">
    <text evidence="14">The sequence shown here is derived from an EMBL/GenBank/DDBJ whole genome shotgun (WGS) entry which is preliminary data.</text>
</comment>
<feature type="region of interest" description="Disordered" evidence="10">
    <location>
        <begin position="400"/>
        <end position="430"/>
    </location>
</feature>
<dbReference type="Gene3D" id="1.20.1250.20">
    <property type="entry name" value="MFS general substrate transporter like domains"/>
    <property type="match status" value="2"/>
</dbReference>
<dbReference type="Proteomes" id="UP000310189">
    <property type="component" value="Unassembled WGS sequence"/>
</dbReference>